<comment type="caution">
    <text evidence="1">The sequence shown here is derived from an EMBL/GenBank/DDBJ whole genome shotgun (WGS) entry which is preliminary data.</text>
</comment>
<dbReference type="InterPro" id="IPR058240">
    <property type="entry name" value="rSAM_sf"/>
</dbReference>
<dbReference type="OrthoDB" id="9801424at2"/>
<dbReference type="AlphaFoldDB" id="A0A4R4V828"/>
<dbReference type="SUPFAM" id="SSF102114">
    <property type="entry name" value="Radical SAM enzymes"/>
    <property type="match status" value="1"/>
</dbReference>
<dbReference type="EMBL" id="SMKS01000062">
    <property type="protein sequence ID" value="TDD01409.1"/>
    <property type="molecule type" value="Genomic_DNA"/>
</dbReference>
<keyword evidence="2" id="KW-1185">Reference proteome</keyword>
<dbReference type="Proteomes" id="UP000295674">
    <property type="component" value="Unassembled WGS sequence"/>
</dbReference>
<evidence type="ECO:0000313" key="2">
    <source>
        <dbReference type="Proteomes" id="UP000295674"/>
    </source>
</evidence>
<proteinExistence type="predicted"/>
<reference evidence="1 2" key="1">
    <citation type="submission" date="2019-03" db="EMBL/GenBank/DDBJ databases">
        <title>Draft genome sequences of novel Actinobacteria.</title>
        <authorList>
            <person name="Sahin N."/>
            <person name="Ay H."/>
            <person name="Saygin H."/>
        </authorList>
    </citation>
    <scope>NUCLEOTIDE SEQUENCE [LARGE SCALE GENOMIC DNA]</scope>
    <source>
        <strain evidence="1 2">16K309</strain>
    </source>
</reference>
<accession>A0A4R4V828</accession>
<name>A0A4R4V828_9PSEU</name>
<gene>
    <name evidence="1" type="ORF">E1181_25275</name>
</gene>
<organism evidence="1 2">
    <name type="scientific">Saccharopolyspora terrae</name>
    <dbReference type="NCBI Taxonomy" id="2530384"/>
    <lineage>
        <taxon>Bacteria</taxon>
        <taxon>Bacillati</taxon>
        <taxon>Actinomycetota</taxon>
        <taxon>Actinomycetes</taxon>
        <taxon>Pseudonocardiales</taxon>
        <taxon>Pseudonocardiaceae</taxon>
        <taxon>Saccharopolyspora</taxon>
    </lineage>
</organism>
<protein>
    <submittedName>
        <fullName evidence="1">Uncharacterized protein</fullName>
    </submittedName>
</protein>
<sequence length="220" mass="24298">MRSQAEISTEVSYERLSRLRDTGFRRVRPGIDNLSTRVLRLAGSRAEGCGNVRMLRDARTLGLSVEWTYRYGFPGETDRSYSRVLAQFPALHHLPPMQSAVRCGDGISDDTEAALLAGVAAWRRDNPLGLLELVEDGGALVVLDDRPGFGRHEYVFAGEAAELLRYVDAPCPLSVLAARFGGQVHSRLADLRECGLVFTDAGSWVHVLPRPTNHRLQLAN</sequence>
<dbReference type="RefSeq" id="WP_132678474.1">
    <property type="nucleotide sequence ID" value="NZ_SMKS01000062.1"/>
</dbReference>
<evidence type="ECO:0000313" key="1">
    <source>
        <dbReference type="EMBL" id="TDD01409.1"/>
    </source>
</evidence>